<gene>
    <name evidence="2" type="ORF">LSINAPIS_LOCUS7291</name>
</gene>
<sequence>MPPLRVWALLIFTHFIIIALFLNSDTFGNATLDDCVWKRDRDVDLFSEDWLRQSDWEPSHETILLIHGYAGGDDTLPIIVLRDAMSTSMLRGRRTQPAPSSQVCG</sequence>
<evidence type="ECO:0000313" key="2">
    <source>
        <dbReference type="EMBL" id="VVC95621.1"/>
    </source>
</evidence>
<keyword evidence="1" id="KW-0472">Membrane</keyword>
<dbReference type="AlphaFoldDB" id="A0A5E4QBJ4"/>
<proteinExistence type="predicted"/>
<organism evidence="2 3">
    <name type="scientific">Leptidea sinapis</name>
    <dbReference type="NCBI Taxonomy" id="189913"/>
    <lineage>
        <taxon>Eukaryota</taxon>
        <taxon>Metazoa</taxon>
        <taxon>Ecdysozoa</taxon>
        <taxon>Arthropoda</taxon>
        <taxon>Hexapoda</taxon>
        <taxon>Insecta</taxon>
        <taxon>Pterygota</taxon>
        <taxon>Neoptera</taxon>
        <taxon>Endopterygota</taxon>
        <taxon>Lepidoptera</taxon>
        <taxon>Glossata</taxon>
        <taxon>Ditrysia</taxon>
        <taxon>Papilionoidea</taxon>
        <taxon>Pieridae</taxon>
        <taxon>Dismorphiinae</taxon>
        <taxon>Leptidea</taxon>
    </lineage>
</organism>
<keyword evidence="1" id="KW-1133">Transmembrane helix</keyword>
<evidence type="ECO:0000313" key="3">
    <source>
        <dbReference type="Proteomes" id="UP000324832"/>
    </source>
</evidence>
<dbReference type="EMBL" id="FZQP02002371">
    <property type="protein sequence ID" value="VVC95621.1"/>
    <property type="molecule type" value="Genomic_DNA"/>
</dbReference>
<reference evidence="2 3" key="1">
    <citation type="submission" date="2017-07" db="EMBL/GenBank/DDBJ databases">
        <authorList>
            <person name="Talla V."/>
            <person name="Backstrom N."/>
        </authorList>
    </citation>
    <scope>NUCLEOTIDE SEQUENCE [LARGE SCALE GENOMIC DNA]</scope>
</reference>
<protein>
    <recommendedName>
        <fullName evidence="4">Lipase domain-containing protein</fullName>
    </recommendedName>
</protein>
<accession>A0A5E4QBJ4</accession>
<dbReference type="Proteomes" id="UP000324832">
    <property type="component" value="Unassembled WGS sequence"/>
</dbReference>
<name>A0A5E4QBJ4_9NEOP</name>
<evidence type="ECO:0008006" key="4">
    <source>
        <dbReference type="Google" id="ProtNLM"/>
    </source>
</evidence>
<keyword evidence="3" id="KW-1185">Reference proteome</keyword>
<feature type="transmembrane region" description="Helical" evidence="1">
    <location>
        <begin position="6"/>
        <end position="22"/>
    </location>
</feature>
<keyword evidence="1" id="KW-0812">Transmembrane</keyword>
<evidence type="ECO:0000256" key="1">
    <source>
        <dbReference type="SAM" id="Phobius"/>
    </source>
</evidence>